<dbReference type="EMBL" id="JACGWO010000004">
    <property type="protein sequence ID" value="KAK4428545.1"/>
    <property type="molecule type" value="Genomic_DNA"/>
</dbReference>
<evidence type="ECO:0000313" key="2">
    <source>
        <dbReference type="EMBL" id="KAK4428545.1"/>
    </source>
</evidence>
<name>A0AAE1YE22_9LAMI</name>
<keyword evidence="3" id="KW-1185">Reference proteome</keyword>
<comment type="caution">
    <text evidence="2">The sequence shown here is derived from an EMBL/GenBank/DDBJ whole genome shotgun (WGS) entry which is preliminary data.</text>
</comment>
<evidence type="ECO:0000256" key="1">
    <source>
        <dbReference type="SAM" id="MobiDB-lite"/>
    </source>
</evidence>
<gene>
    <name evidence="2" type="ORF">Salat_1154300</name>
</gene>
<dbReference type="AlphaFoldDB" id="A0AAE1YE22"/>
<proteinExistence type="predicted"/>
<dbReference type="Proteomes" id="UP001293254">
    <property type="component" value="Unassembled WGS sequence"/>
</dbReference>
<protein>
    <submittedName>
        <fullName evidence="2">Uncharacterized protein</fullName>
    </submittedName>
</protein>
<sequence>MGRRETKGTDWAQNAGKEHLKMSSTGLLGPLPGFEGLGLALAGQMVRRTSPKCGLMGDEGNKAKVPSGRSVGAAVVVTQTTTGNASDHGVESGPQVGRQTQPSIFPHDLAGNGGRTPEELPGLTSGMAVTKTTD</sequence>
<accession>A0AAE1YE22</accession>
<reference evidence="2" key="2">
    <citation type="journal article" date="2024" name="Plant">
        <title>Genomic evolution and insights into agronomic trait innovations of Sesamum species.</title>
        <authorList>
            <person name="Miao H."/>
            <person name="Wang L."/>
            <person name="Qu L."/>
            <person name="Liu H."/>
            <person name="Sun Y."/>
            <person name="Le M."/>
            <person name="Wang Q."/>
            <person name="Wei S."/>
            <person name="Zheng Y."/>
            <person name="Lin W."/>
            <person name="Duan Y."/>
            <person name="Cao H."/>
            <person name="Xiong S."/>
            <person name="Wang X."/>
            <person name="Wei L."/>
            <person name="Li C."/>
            <person name="Ma Q."/>
            <person name="Ju M."/>
            <person name="Zhao R."/>
            <person name="Li G."/>
            <person name="Mu C."/>
            <person name="Tian Q."/>
            <person name="Mei H."/>
            <person name="Zhang T."/>
            <person name="Gao T."/>
            <person name="Zhang H."/>
        </authorList>
    </citation>
    <scope>NUCLEOTIDE SEQUENCE</scope>
    <source>
        <strain evidence="2">3651</strain>
    </source>
</reference>
<feature type="region of interest" description="Disordered" evidence="1">
    <location>
        <begin position="81"/>
        <end position="134"/>
    </location>
</feature>
<reference evidence="2" key="1">
    <citation type="submission" date="2020-06" db="EMBL/GenBank/DDBJ databases">
        <authorList>
            <person name="Li T."/>
            <person name="Hu X."/>
            <person name="Zhang T."/>
            <person name="Song X."/>
            <person name="Zhang H."/>
            <person name="Dai N."/>
            <person name="Sheng W."/>
            <person name="Hou X."/>
            <person name="Wei L."/>
        </authorList>
    </citation>
    <scope>NUCLEOTIDE SEQUENCE</scope>
    <source>
        <strain evidence="2">3651</strain>
        <tissue evidence="2">Leaf</tissue>
    </source>
</reference>
<evidence type="ECO:0000313" key="3">
    <source>
        <dbReference type="Proteomes" id="UP001293254"/>
    </source>
</evidence>
<organism evidence="2 3">
    <name type="scientific">Sesamum alatum</name>
    <dbReference type="NCBI Taxonomy" id="300844"/>
    <lineage>
        <taxon>Eukaryota</taxon>
        <taxon>Viridiplantae</taxon>
        <taxon>Streptophyta</taxon>
        <taxon>Embryophyta</taxon>
        <taxon>Tracheophyta</taxon>
        <taxon>Spermatophyta</taxon>
        <taxon>Magnoliopsida</taxon>
        <taxon>eudicotyledons</taxon>
        <taxon>Gunneridae</taxon>
        <taxon>Pentapetalae</taxon>
        <taxon>asterids</taxon>
        <taxon>lamiids</taxon>
        <taxon>Lamiales</taxon>
        <taxon>Pedaliaceae</taxon>
        <taxon>Sesamum</taxon>
    </lineage>
</organism>